<dbReference type="InterPro" id="IPR029044">
    <property type="entry name" value="Nucleotide-diphossugar_trans"/>
</dbReference>
<dbReference type="AlphaFoldDB" id="A0A238VF55"/>
<dbReference type="GO" id="GO:0016757">
    <property type="term" value="F:glycosyltransferase activity"/>
    <property type="evidence" value="ECO:0007669"/>
    <property type="project" value="UniProtKB-KW"/>
</dbReference>
<evidence type="ECO:0000313" key="6">
    <source>
        <dbReference type="Proteomes" id="UP000198310"/>
    </source>
</evidence>
<comment type="similarity">
    <text evidence="1">Belongs to the glycosyltransferase 2 family.</text>
</comment>
<dbReference type="EMBL" id="FZNS01000001">
    <property type="protein sequence ID" value="SNR33020.1"/>
    <property type="molecule type" value="Genomic_DNA"/>
</dbReference>
<dbReference type="PANTHER" id="PTHR43179:SF12">
    <property type="entry name" value="GALACTOFURANOSYLTRANSFERASE GLFT2"/>
    <property type="match status" value="1"/>
</dbReference>
<reference evidence="6" key="1">
    <citation type="submission" date="2017-06" db="EMBL/GenBank/DDBJ databases">
        <authorList>
            <person name="Varghese N."/>
            <person name="Submissions S."/>
        </authorList>
    </citation>
    <scope>NUCLEOTIDE SEQUENCE [LARGE SCALE GENOMIC DNA]</scope>
    <source>
        <strain evidence="6">DSM 28041</strain>
    </source>
</reference>
<dbReference type="SUPFAM" id="SSF53448">
    <property type="entry name" value="Nucleotide-diphospho-sugar transferases"/>
    <property type="match status" value="1"/>
</dbReference>
<protein>
    <submittedName>
        <fullName evidence="5">Glycosyltransferase, GT2 family</fullName>
    </submittedName>
</protein>
<evidence type="ECO:0000313" key="5">
    <source>
        <dbReference type="EMBL" id="SNR33020.1"/>
    </source>
</evidence>
<keyword evidence="2" id="KW-0328">Glycosyltransferase</keyword>
<dbReference type="Proteomes" id="UP000198310">
    <property type="component" value="Unassembled WGS sequence"/>
</dbReference>
<organism evidence="5 6">
    <name type="scientific">Hymenobacter mucosus</name>
    <dbReference type="NCBI Taxonomy" id="1411120"/>
    <lineage>
        <taxon>Bacteria</taxon>
        <taxon>Pseudomonadati</taxon>
        <taxon>Bacteroidota</taxon>
        <taxon>Cytophagia</taxon>
        <taxon>Cytophagales</taxon>
        <taxon>Hymenobacteraceae</taxon>
        <taxon>Hymenobacter</taxon>
    </lineage>
</organism>
<evidence type="ECO:0000256" key="1">
    <source>
        <dbReference type="ARBA" id="ARBA00006739"/>
    </source>
</evidence>
<keyword evidence="3 5" id="KW-0808">Transferase</keyword>
<evidence type="ECO:0000256" key="2">
    <source>
        <dbReference type="ARBA" id="ARBA00022676"/>
    </source>
</evidence>
<evidence type="ECO:0000256" key="3">
    <source>
        <dbReference type="ARBA" id="ARBA00022679"/>
    </source>
</evidence>
<feature type="domain" description="Glycosyltransferase 2-like" evidence="4">
    <location>
        <begin position="15"/>
        <end position="144"/>
    </location>
</feature>
<sequence>MASDTSAGICQDVAVVILNWNGRAFLQKFLPSVLAYSDGAQVIVADNASTDDSVAFLGREFPQVQLVQNSSNLGFCEGYNQALATVQATSLGRFRYYVLLNSDVEVTAGWLRPQRELLERNPRIAACQPKICQYEENPKRRQAFEYAGAGGGYLDRLGYPFCRGRLFDTLEPDAHQYDDARPVAWATGACMLVRARVWHELGGLEPAFFAHMEEIDLCWRLWNAGFEVWYYGGAMVYHVGGGTLHKSNPRKTYLNFRNGLALVFMNTPAGELASVLPTRIILDWVAAARLLMQGSLADFQAIARAHWHFFLKLAYWRKRRRTHPPRLRTAQRPGVYQGSLVWAYFGQGKHRFTDLPQRQLT</sequence>
<evidence type="ECO:0000259" key="4">
    <source>
        <dbReference type="Pfam" id="PF00535"/>
    </source>
</evidence>
<keyword evidence="6" id="KW-1185">Reference proteome</keyword>
<proteinExistence type="inferred from homology"/>
<accession>A0A238VF55</accession>
<gene>
    <name evidence="5" type="ORF">SAMN06269173_101580</name>
</gene>
<name>A0A238VF55_9BACT</name>
<dbReference type="CDD" id="cd04186">
    <property type="entry name" value="GT_2_like_c"/>
    <property type="match status" value="1"/>
</dbReference>
<dbReference type="Gene3D" id="3.90.550.10">
    <property type="entry name" value="Spore Coat Polysaccharide Biosynthesis Protein SpsA, Chain A"/>
    <property type="match status" value="1"/>
</dbReference>
<dbReference type="PANTHER" id="PTHR43179">
    <property type="entry name" value="RHAMNOSYLTRANSFERASE WBBL"/>
    <property type="match status" value="1"/>
</dbReference>
<dbReference type="InterPro" id="IPR001173">
    <property type="entry name" value="Glyco_trans_2-like"/>
</dbReference>
<dbReference type="Pfam" id="PF00535">
    <property type="entry name" value="Glycos_transf_2"/>
    <property type="match status" value="1"/>
</dbReference>